<dbReference type="EMBL" id="JWYV01000021">
    <property type="protein sequence ID" value="KKC98356.1"/>
    <property type="molecule type" value="Genomic_DNA"/>
</dbReference>
<name>A0A0F5V9A4_9GAMM</name>
<dbReference type="PROSITE" id="PS51371">
    <property type="entry name" value="CBS"/>
    <property type="match status" value="1"/>
</dbReference>
<dbReference type="CDD" id="cd05401">
    <property type="entry name" value="NT_GlnE_GlnD_like"/>
    <property type="match status" value="1"/>
</dbReference>
<evidence type="ECO:0000259" key="2">
    <source>
        <dbReference type="PROSITE" id="PS50042"/>
    </source>
</evidence>
<dbReference type="InterPro" id="IPR000595">
    <property type="entry name" value="cNMP-bd_dom"/>
</dbReference>
<evidence type="ECO:0000256" key="1">
    <source>
        <dbReference type="PROSITE-ProRule" id="PRU00703"/>
    </source>
</evidence>
<dbReference type="GO" id="GO:0016020">
    <property type="term" value="C:membrane"/>
    <property type="evidence" value="ECO:0007669"/>
    <property type="project" value="InterPro"/>
</dbReference>
<dbReference type="InterPro" id="IPR046342">
    <property type="entry name" value="CBS_dom_sf"/>
</dbReference>
<dbReference type="SMART" id="SM00116">
    <property type="entry name" value="CBS"/>
    <property type="match status" value="2"/>
</dbReference>
<protein>
    <submittedName>
        <fullName evidence="4">Cyclic nucleotide-binding protein</fullName>
    </submittedName>
</protein>
<accession>A0A0F5V9A4</accession>
<dbReference type="PATRIC" id="fig|265726.11.peg.2583"/>
<comment type="caution">
    <text evidence="4">The sequence shown here is derived from an EMBL/GenBank/DDBJ whole genome shotgun (WGS) entry which is preliminary data.</text>
</comment>
<dbReference type="OrthoDB" id="9808528at2"/>
<evidence type="ECO:0000259" key="3">
    <source>
        <dbReference type="PROSITE" id="PS51371"/>
    </source>
</evidence>
<dbReference type="CDD" id="cd04589">
    <property type="entry name" value="CBS_pair_CAP-ED_NT_Pol-beta-like_DUF294_assoc"/>
    <property type="match status" value="1"/>
</dbReference>
<proteinExistence type="predicted"/>
<feature type="domain" description="Cyclic nucleotide-binding" evidence="2">
    <location>
        <begin position="11"/>
        <end position="87"/>
    </location>
</feature>
<dbReference type="Gene3D" id="2.60.120.10">
    <property type="entry name" value="Jelly Rolls"/>
    <property type="match status" value="1"/>
</dbReference>
<dbReference type="InterPro" id="IPR018821">
    <property type="entry name" value="DUF294_put_nucleoTrafse_sb-bd"/>
</dbReference>
<organism evidence="4 5">
    <name type="scientific">Photobacterium halotolerans</name>
    <dbReference type="NCBI Taxonomy" id="265726"/>
    <lineage>
        <taxon>Bacteria</taxon>
        <taxon>Pseudomonadati</taxon>
        <taxon>Pseudomonadota</taxon>
        <taxon>Gammaproteobacteria</taxon>
        <taxon>Vibrionales</taxon>
        <taxon>Vibrionaceae</taxon>
        <taxon>Photobacterium</taxon>
    </lineage>
</organism>
<dbReference type="AlphaFoldDB" id="A0A0F5V9A4"/>
<keyword evidence="1" id="KW-0129">CBS domain</keyword>
<dbReference type="Pfam" id="PF03445">
    <property type="entry name" value="DUF294"/>
    <property type="match status" value="1"/>
</dbReference>
<sequence length="609" mass="68064">MPDTFNTSLIPFDRLDSSQQDTLLKALDVAYFRSGEVIIRAGDPCQSLHIIIKGSVEETSADRQEHFAHYTTDDLFDVRAQFSGHSRHQYRATEDTLCYLLPQAHFTGLCQQNPAFAAYFNSDLATRQQLLEQAHQQQNLAEFILTRVRQDNIQPCLILPADTDLRTATTRMRQSNCDAAFIIVDDTTEQAGHRFGIVTRTDLLHAVMLDNRAPSTAVGQIATSPVISIELGAYLFNAMISMTRHKVKRVLVTQGDAIAGMLDMTQVLSLFSTHSHVLALRIARATSIQELALAADSQQALVETLFNNGIHTRFLMELIASINEQIIEKAFQLVVPERWQPLCCLLVLGSEGRGEQILKTDQDNALILADNIDWPECQTVMTQLSDTLCQLGYPPCPGRVMVNNPDWVKSVSGWQHTLQTCCDKGDEAAMMTLAILADAQAIAGNRQLLAPVKHHLHQRLSSQELLLATFARPALKFSVPLTLFGQIKRGKSGPDIKRGGIFPIVHGIRTLALEHNVAETNTFRRLTVLEQRQVLEPSTASNLSEALKLFIRLRLRQQLSLPAGTASAGQHHLLDLATLSRAERDLLRHSLHVVKKFKEWLGYHYQIRD</sequence>
<evidence type="ECO:0000313" key="5">
    <source>
        <dbReference type="Proteomes" id="UP000033633"/>
    </source>
</evidence>
<dbReference type="Pfam" id="PF00571">
    <property type="entry name" value="CBS"/>
    <property type="match status" value="2"/>
</dbReference>
<dbReference type="PANTHER" id="PTHR43773">
    <property type="entry name" value="MAGNESIUM TRANSPORTER MGTE"/>
    <property type="match status" value="1"/>
</dbReference>
<dbReference type="SUPFAM" id="SSF51206">
    <property type="entry name" value="cAMP-binding domain-like"/>
    <property type="match status" value="1"/>
</dbReference>
<dbReference type="InterPro" id="IPR006669">
    <property type="entry name" value="MgtE_transporter"/>
</dbReference>
<dbReference type="CDD" id="cd00038">
    <property type="entry name" value="CAP_ED"/>
    <property type="match status" value="1"/>
</dbReference>
<dbReference type="PANTHER" id="PTHR43773:SF1">
    <property type="entry name" value="MAGNESIUM TRANSPORTER MGTE"/>
    <property type="match status" value="1"/>
</dbReference>
<gene>
    <name evidence="4" type="ORF">KY46_18890</name>
</gene>
<dbReference type="InterPro" id="IPR014710">
    <property type="entry name" value="RmlC-like_jellyroll"/>
</dbReference>
<dbReference type="Proteomes" id="UP000033633">
    <property type="component" value="Unassembled WGS sequence"/>
</dbReference>
<dbReference type="Pfam" id="PF10335">
    <property type="entry name" value="DUF294_C"/>
    <property type="match status" value="1"/>
</dbReference>
<dbReference type="GO" id="GO:0008773">
    <property type="term" value="F:[protein-PII] uridylyltransferase activity"/>
    <property type="evidence" value="ECO:0007669"/>
    <property type="project" value="InterPro"/>
</dbReference>
<evidence type="ECO:0000313" key="4">
    <source>
        <dbReference type="EMBL" id="KKC98356.1"/>
    </source>
</evidence>
<dbReference type="GO" id="GO:0015095">
    <property type="term" value="F:magnesium ion transmembrane transporter activity"/>
    <property type="evidence" value="ECO:0007669"/>
    <property type="project" value="InterPro"/>
</dbReference>
<dbReference type="Pfam" id="PF00027">
    <property type="entry name" value="cNMP_binding"/>
    <property type="match status" value="1"/>
</dbReference>
<dbReference type="InterPro" id="IPR000644">
    <property type="entry name" value="CBS_dom"/>
</dbReference>
<dbReference type="STRING" id="265726.KY46_18890"/>
<keyword evidence="5" id="KW-1185">Reference proteome</keyword>
<reference evidence="4 5" key="1">
    <citation type="submission" date="2014-12" db="EMBL/GenBank/DDBJ databases">
        <title>Mercury Reductase activity and rhizosphere competence traits in the genome of root associated Photobacterium halotolerans MELD1.</title>
        <authorList>
            <person name="Mathew D.C."/>
            <person name="Huang C.-C."/>
        </authorList>
    </citation>
    <scope>NUCLEOTIDE SEQUENCE [LARGE SCALE GENOMIC DNA]</scope>
    <source>
        <strain evidence="4 5">MELD1</strain>
    </source>
</reference>
<dbReference type="PROSITE" id="PS50042">
    <property type="entry name" value="CNMP_BINDING_3"/>
    <property type="match status" value="1"/>
</dbReference>
<dbReference type="InterPro" id="IPR005105">
    <property type="entry name" value="GlnD_Uridyltrans_N"/>
</dbReference>
<dbReference type="SMART" id="SM00100">
    <property type="entry name" value="cNMP"/>
    <property type="match status" value="1"/>
</dbReference>
<dbReference type="Gene3D" id="3.10.580.10">
    <property type="entry name" value="CBS-domain"/>
    <property type="match status" value="1"/>
</dbReference>
<feature type="domain" description="CBS" evidence="3">
    <location>
        <begin position="152"/>
        <end position="215"/>
    </location>
</feature>
<dbReference type="SUPFAM" id="SSF54631">
    <property type="entry name" value="CBS-domain pair"/>
    <property type="match status" value="1"/>
</dbReference>
<dbReference type="RefSeq" id="WP_046222162.1">
    <property type="nucleotide sequence ID" value="NZ_JWYV01000021.1"/>
</dbReference>
<dbReference type="InterPro" id="IPR018490">
    <property type="entry name" value="cNMP-bd_dom_sf"/>
</dbReference>